<dbReference type="Proteomes" id="UP000247454">
    <property type="component" value="Unassembled WGS sequence"/>
</dbReference>
<gene>
    <name evidence="1" type="ORF">C7477_105157</name>
</gene>
<evidence type="ECO:0000313" key="2">
    <source>
        <dbReference type="Proteomes" id="UP000247454"/>
    </source>
</evidence>
<sequence>MDSSDKYWNPFLNTPYWERVHKAVILIRLDKIAWLNGIQPCLF</sequence>
<comment type="caution">
    <text evidence="1">The sequence shown here is derived from an EMBL/GenBank/DDBJ whole genome shotgun (WGS) entry which is preliminary data.</text>
</comment>
<accession>A0A318TJ04</accession>
<reference evidence="1 2" key="1">
    <citation type="submission" date="2018-06" db="EMBL/GenBank/DDBJ databases">
        <title>Genomic Encyclopedia of Type Strains, Phase III (KMG-III): the genomes of soil and plant-associated and newly described type strains.</title>
        <authorList>
            <person name="Whitman W."/>
        </authorList>
    </citation>
    <scope>NUCLEOTIDE SEQUENCE [LARGE SCALE GENOMIC DNA]</scope>
    <source>
        <strain evidence="1 2">ORS 1419</strain>
    </source>
</reference>
<dbReference type="AlphaFoldDB" id="A0A318TJ04"/>
<keyword evidence="2" id="KW-1185">Reference proteome</keyword>
<organism evidence="1 2">
    <name type="scientific">Phyllobacterium leguminum</name>
    <dbReference type="NCBI Taxonomy" id="314237"/>
    <lineage>
        <taxon>Bacteria</taxon>
        <taxon>Pseudomonadati</taxon>
        <taxon>Pseudomonadota</taxon>
        <taxon>Alphaproteobacteria</taxon>
        <taxon>Hyphomicrobiales</taxon>
        <taxon>Phyllobacteriaceae</taxon>
        <taxon>Phyllobacterium</taxon>
    </lineage>
</organism>
<protein>
    <submittedName>
        <fullName evidence="1">Uncharacterized protein</fullName>
    </submittedName>
</protein>
<evidence type="ECO:0000313" key="1">
    <source>
        <dbReference type="EMBL" id="PYE89054.1"/>
    </source>
</evidence>
<proteinExistence type="predicted"/>
<dbReference type="EMBL" id="QJTF01000005">
    <property type="protein sequence ID" value="PYE89054.1"/>
    <property type="molecule type" value="Genomic_DNA"/>
</dbReference>
<name>A0A318TJ04_9HYPH</name>